<protein>
    <submittedName>
        <fullName evidence="2">mRNA splicing factor PRP6</fullName>
    </submittedName>
</protein>
<keyword evidence="1" id="KW-0677">Repeat</keyword>
<accession>A0A060DAP2</accession>
<dbReference type="AlphaFoldDB" id="A0A060DAP2"/>
<dbReference type="GO" id="GO:0046540">
    <property type="term" value="C:U4/U6 x U5 tri-snRNP complex"/>
    <property type="evidence" value="ECO:0007669"/>
    <property type="project" value="TreeGrafter"/>
</dbReference>
<dbReference type="Proteomes" id="UP000243670">
    <property type="component" value="Nucleomorph 1"/>
</dbReference>
<sequence length="469" mass="56856">MILVALSVNTLINTKPISIKQSVSKNKNMLYRNNRNLTFKNKTYQLSSKIIKNIFQRNYKNESFWKILLENYKFKPNNNLYLFLISLGVENCPNSEYLWIKYIENLSYNLYKFNILKSVKLLPTNYKIWKLIIDKCSDEKEKQKLLLKSLKNIPYNNTLWRLFIKHINVQLYPIVLHKAIGCCPNDLELWRLLISTKNYFESKKILNAARKLNPEKVEIWILAACLEEAYGYNKNSYKLIKKCFLYYHNKDKIIDLKLFKHIILIEKTQTKPFKIFKIIIKLIILKNINDELFLEKWINAIYSLNPKNNPFIVEEMIKNACIVFPNNYTLIFYLFSHFINNNKIKKFENALEIYLTKNLNLELLWIIAFSYFYKKFEYINISLLFKKFYIRKYHINCITIYLTNIYKYREIIKFFTVFRILTFYYPAIKIFTRIKKNYVNFIINNFAELHFDIDVNEVLIYIIEYFFLF</sequence>
<dbReference type="PANTHER" id="PTHR11246">
    <property type="entry name" value="PRE-MRNA SPLICING FACTOR"/>
    <property type="match status" value="1"/>
</dbReference>
<dbReference type="EMBL" id="CP006627">
    <property type="protein sequence ID" value="AIB09585.1"/>
    <property type="molecule type" value="Genomic_DNA"/>
</dbReference>
<geneLocation type="nucleomorph" evidence="2"/>
<keyword evidence="2" id="KW-0542">Nucleomorph</keyword>
<name>A0A060DAP2_9EUKA</name>
<reference evidence="2 3" key="1">
    <citation type="journal article" date="2014" name="BMC Genomics">
        <title>Nucleomorph and plastid genome sequences of the chlorarachniophyte Lotharella oceanica: convergent reductive evolution and frequent recombination in nucleomorph-bearing algae.</title>
        <authorList>
            <person name="Tanifuji G."/>
            <person name="Onodera N.T."/>
            <person name="Brown M.W."/>
            <person name="Curtis B.A."/>
            <person name="Roger A.J."/>
            <person name="Ka-Shu Wong G."/>
            <person name="Melkonian M."/>
            <person name="Archibald J.M."/>
        </authorList>
    </citation>
    <scope>NUCLEOTIDE SEQUENCE [LARGE SCALE GENOMIC DNA]</scope>
    <source>
        <strain evidence="2 3">CCMP622</strain>
    </source>
</reference>
<dbReference type="GO" id="GO:0000244">
    <property type="term" value="P:spliceosomal tri-snRNP complex assembly"/>
    <property type="evidence" value="ECO:0007669"/>
    <property type="project" value="TreeGrafter"/>
</dbReference>
<evidence type="ECO:0000313" key="2">
    <source>
        <dbReference type="EMBL" id="AIB09585.1"/>
    </source>
</evidence>
<evidence type="ECO:0000313" key="3">
    <source>
        <dbReference type="Proteomes" id="UP000243670"/>
    </source>
</evidence>
<dbReference type="GO" id="GO:0071013">
    <property type="term" value="C:catalytic step 2 spliceosome"/>
    <property type="evidence" value="ECO:0007669"/>
    <property type="project" value="TreeGrafter"/>
</dbReference>
<dbReference type="InterPro" id="IPR045075">
    <property type="entry name" value="Syf1-like"/>
</dbReference>
<proteinExistence type="predicted"/>
<gene>
    <name evidence="2" type="primary">prp6</name>
    <name evidence="2" type="ORF">M951_chr1103</name>
</gene>
<evidence type="ECO:0000256" key="1">
    <source>
        <dbReference type="ARBA" id="ARBA00022737"/>
    </source>
</evidence>
<organism evidence="2 3">
    <name type="scientific">Lotharella oceanica</name>
    <dbReference type="NCBI Taxonomy" id="641309"/>
    <lineage>
        <taxon>Eukaryota</taxon>
        <taxon>Sar</taxon>
        <taxon>Rhizaria</taxon>
        <taxon>Cercozoa</taxon>
        <taxon>Chlorarachniophyceae</taxon>
        <taxon>Lotharella</taxon>
    </lineage>
</organism>
<dbReference type="PANTHER" id="PTHR11246:SF1">
    <property type="entry name" value="PRE-MRNA-PROCESSING FACTOR 6"/>
    <property type="match status" value="1"/>
</dbReference>